<sequence length="63" mass="6809">MAKCPYCDNGWMYEDCSRCGGTGEEEVFDELTGEQKFIPCRAPGCSNGTVSRLCSTCKGSGEL</sequence>
<evidence type="ECO:0000313" key="1">
    <source>
        <dbReference type="EMBL" id="PZW18031.1"/>
    </source>
</evidence>
<dbReference type="Proteomes" id="UP000248806">
    <property type="component" value="Unassembled WGS sequence"/>
</dbReference>
<accession>A0A326TNI2</accession>
<proteinExistence type="predicted"/>
<dbReference type="EMBL" id="QKUF01000066">
    <property type="protein sequence ID" value="PZW18031.1"/>
    <property type="molecule type" value="Genomic_DNA"/>
</dbReference>
<organism evidence="1 2">
    <name type="scientific">Thermosporothrix hazakensis</name>
    <dbReference type="NCBI Taxonomy" id="644383"/>
    <lineage>
        <taxon>Bacteria</taxon>
        <taxon>Bacillati</taxon>
        <taxon>Chloroflexota</taxon>
        <taxon>Ktedonobacteria</taxon>
        <taxon>Ktedonobacterales</taxon>
        <taxon>Thermosporotrichaceae</taxon>
        <taxon>Thermosporothrix</taxon>
    </lineage>
</organism>
<protein>
    <submittedName>
        <fullName evidence="1">Uncharacterized protein</fullName>
    </submittedName>
</protein>
<gene>
    <name evidence="1" type="ORF">EI42_06401</name>
</gene>
<name>A0A326TNI2_THEHA</name>
<comment type="caution">
    <text evidence="1">The sequence shown here is derived from an EMBL/GenBank/DDBJ whole genome shotgun (WGS) entry which is preliminary data.</text>
</comment>
<dbReference type="AlphaFoldDB" id="A0A326TNI2"/>
<keyword evidence="2" id="KW-1185">Reference proteome</keyword>
<evidence type="ECO:0000313" key="2">
    <source>
        <dbReference type="Proteomes" id="UP000248806"/>
    </source>
</evidence>
<reference evidence="1 2" key="1">
    <citation type="submission" date="2018-06" db="EMBL/GenBank/DDBJ databases">
        <title>Genomic Encyclopedia of Archaeal and Bacterial Type Strains, Phase II (KMG-II): from individual species to whole genera.</title>
        <authorList>
            <person name="Goeker M."/>
        </authorList>
    </citation>
    <scope>NUCLEOTIDE SEQUENCE [LARGE SCALE GENOMIC DNA]</scope>
    <source>
        <strain evidence="1 2">ATCC BAA-1881</strain>
    </source>
</reference>